<dbReference type="PANTHER" id="PTHR43711">
    <property type="entry name" value="TWO-COMPONENT HISTIDINE KINASE"/>
    <property type="match status" value="1"/>
</dbReference>
<dbReference type="EMBL" id="WNCL01000017">
    <property type="protein sequence ID" value="MTU43393.1"/>
    <property type="molecule type" value="Genomic_DNA"/>
</dbReference>
<protein>
    <recommendedName>
        <fullName evidence="2">histidine kinase</fullName>
        <ecNumber evidence="2">2.7.13.3</ecNumber>
    </recommendedName>
</protein>
<accession>A0A6I3S463</accession>
<evidence type="ECO:0000256" key="6">
    <source>
        <dbReference type="ARBA" id="ARBA00023012"/>
    </source>
</evidence>
<dbReference type="Pfam" id="PF00512">
    <property type="entry name" value="HisKA"/>
    <property type="match status" value="1"/>
</dbReference>
<evidence type="ECO:0000256" key="2">
    <source>
        <dbReference type="ARBA" id="ARBA00012438"/>
    </source>
</evidence>
<dbReference type="AlphaFoldDB" id="A0A6I3S463"/>
<comment type="caution">
    <text evidence="7">The sequence shown here is derived from an EMBL/GenBank/DDBJ whole genome shotgun (WGS) entry which is preliminary data.</text>
</comment>
<keyword evidence="4" id="KW-0808">Transferase</keyword>
<evidence type="ECO:0000313" key="8">
    <source>
        <dbReference type="Proteomes" id="UP000462362"/>
    </source>
</evidence>
<comment type="catalytic activity">
    <reaction evidence="1">
        <text>ATP + protein L-histidine = ADP + protein N-phospho-L-histidine.</text>
        <dbReference type="EC" id="2.7.13.3"/>
    </reaction>
</comment>
<gene>
    <name evidence="7" type="ORF">GMD42_07120</name>
</gene>
<name>A0A6I3S463_9BURK</name>
<dbReference type="InterPro" id="IPR050736">
    <property type="entry name" value="Sensor_HK_Regulatory"/>
</dbReference>
<dbReference type="PRINTS" id="PR00344">
    <property type="entry name" value="BCTRLSENSOR"/>
</dbReference>
<keyword evidence="6" id="KW-0902">Two-component regulatory system</keyword>
<dbReference type="Gene3D" id="6.10.340.10">
    <property type="match status" value="1"/>
</dbReference>
<dbReference type="InterPro" id="IPR004358">
    <property type="entry name" value="Sig_transdc_His_kin-like_C"/>
</dbReference>
<evidence type="ECO:0000256" key="5">
    <source>
        <dbReference type="ARBA" id="ARBA00022777"/>
    </source>
</evidence>
<dbReference type="Pfam" id="PF02518">
    <property type="entry name" value="HATPase_c"/>
    <property type="match status" value="1"/>
</dbReference>
<dbReference type="InterPro" id="IPR003661">
    <property type="entry name" value="HisK_dim/P_dom"/>
</dbReference>
<dbReference type="PROSITE" id="PS50109">
    <property type="entry name" value="HIS_KIN"/>
    <property type="match status" value="1"/>
</dbReference>
<keyword evidence="3" id="KW-0597">Phosphoprotein</keyword>
<dbReference type="EC" id="2.7.13.3" evidence="2"/>
<dbReference type="Gene3D" id="3.30.565.10">
    <property type="entry name" value="Histidine kinase-like ATPase, C-terminal domain"/>
    <property type="match status" value="1"/>
</dbReference>
<sequence>MTKGRSLKQSLGMLCGVIAAACAVLYSITLVYVLETAESKLMASVMDDMLQTVVTADILQGKPPRLDQVSRLYIEGDPSREIPDLFRHNPQGYTEFTDGEDLHTYTKIINGKRYVLTRHQGNFEIWERHLFRIGVVGFLLLIAICSFVGWYLGRKLLSPLGQLTKEAVRAEGLIQNGKIYTEEIFKGHWPENEIGELERSFKALVSKLKVLAMKERAFSTEVSHEVRTPLTVIDTSLELLNEQVQGNDRQKTLIRRAQNASSRIKGMAEVFLNIGRARTGQNNALCSMSELIAGLKESWKQKAENKGLKLSIEMKNMPKQTFNEVLGATIFDNLVFNSIHYTDNGSVTVIVDEDQAIIRDTGIGIKEEDREKVFNRGFRAGQGGRGHYQGFGLGLAISKRAAEALGWSISLKSEVGKGTDFVIRFKPESVDEVNSNQ</sequence>
<keyword evidence="5" id="KW-0418">Kinase</keyword>
<dbReference type="Gene3D" id="1.10.287.130">
    <property type="match status" value="1"/>
</dbReference>
<organism evidence="7 8">
    <name type="scientific">Parasutterella excrementihominis</name>
    <dbReference type="NCBI Taxonomy" id="487175"/>
    <lineage>
        <taxon>Bacteria</taxon>
        <taxon>Pseudomonadati</taxon>
        <taxon>Pseudomonadota</taxon>
        <taxon>Betaproteobacteria</taxon>
        <taxon>Burkholderiales</taxon>
        <taxon>Sutterellaceae</taxon>
        <taxon>Parasutterella</taxon>
    </lineage>
</organism>
<dbReference type="PANTHER" id="PTHR43711:SF1">
    <property type="entry name" value="HISTIDINE KINASE 1"/>
    <property type="match status" value="1"/>
</dbReference>
<dbReference type="PROSITE" id="PS51257">
    <property type="entry name" value="PROKAR_LIPOPROTEIN"/>
    <property type="match status" value="1"/>
</dbReference>
<dbReference type="CDD" id="cd00082">
    <property type="entry name" value="HisKA"/>
    <property type="match status" value="1"/>
</dbReference>
<dbReference type="SUPFAM" id="SSF47384">
    <property type="entry name" value="Homodimeric domain of signal transducing histidine kinase"/>
    <property type="match status" value="1"/>
</dbReference>
<dbReference type="RefSeq" id="WP_149879551.1">
    <property type="nucleotide sequence ID" value="NZ_WNCA01000017.1"/>
</dbReference>
<dbReference type="InterPro" id="IPR036890">
    <property type="entry name" value="HATPase_C_sf"/>
</dbReference>
<dbReference type="GO" id="GO:0000155">
    <property type="term" value="F:phosphorelay sensor kinase activity"/>
    <property type="evidence" value="ECO:0007669"/>
    <property type="project" value="InterPro"/>
</dbReference>
<evidence type="ECO:0000256" key="1">
    <source>
        <dbReference type="ARBA" id="ARBA00000085"/>
    </source>
</evidence>
<dbReference type="Proteomes" id="UP000462362">
    <property type="component" value="Unassembled WGS sequence"/>
</dbReference>
<reference evidence="7 8" key="1">
    <citation type="journal article" date="2019" name="Nat. Med.">
        <title>A library of human gut bacterial isolates paired with longitudinal multiomics data enables mechanistic microbiome research.</title>
        <authorList>
            <person name="Poyet M."/>
            <person name="Groussin M."/>
            <person name="Gibbons S.M."/>
            <person name="Avila-Pacheco J."/>
            <person name="Jiang X."/>
            <person name="Kearney S.M."/>
            <person name="Perrotta A.R."/>
            <person name="Berdy B."/>
            <person name="Zhao S."/>
            <person name="Lieberman T.D."/>
            <person name="Swanson P.K."/>
            <person name="Smith M."/>
            <person name="Roesemann S."/>
            <person name="Alexander J.E."/>
            <person name="Rich S.A."/>
            <person name="Livny J."/>
            <person name="Vlamakis H."/>
            <person name="Clish C."/>
            <person name="Bullock K."/>
            <person name="Deik A."/>
            <person name="Scott J."/>
            <person name="Pierce K.A."/>
            <person name="Xavier R.J."/>
            <person name="Alm E.J."/>
        </authorList>
    </citation>
    <scope>NUCLEOTIDE SEQUENCE [LARGE SCALE GENOMIC DNA]</scope>
    <source>
        <strain evidence="7 8">BIOML-A2</strain>
    </source>
</reference>
<dbReference type="SMART" id="SM00387">
    <property type="entry name" value="HATPase_c"/>
    <property type="match status" value="1"/>
</dbReference>
<dbReference type="SUPFAM" id="SSF55874">
    <property type="entry name" value="ATPase domain of HSP90 chaperone/DNA topoisomerase II/histidine kinase"/>
    <property type="match status" value="1"/>
</dbReference>
<evidence type="ECO:0000256" key="4">
    <source>
        <dbReference type="ARBA" id="ARBA00022679"/>
    </source>
</evidence>
<dbReference type="InterPro" id="IPR003594">
    <property type="entry name" value="HATPase_dom"/>
</dbReference>
<dbReference type="InterPro" id="IPR036097">
    <property type="entry name" value="HisK_dim/P_sf"/>
</dbReference>
<dbReference type="SMART" id="SM00388">
    <property type="entry name" value="HisKA"/>
    <property type="match status" value="1"/>
</dbReference>
<dbReference type="InterPro" id="IPR005467">
    <property type="entry name" value="His_kinase_dom"/>
</dbReference>
<evidence type="ECO:0000256" key="3">
    <source>
        <dbReference type="ARBA" id="ARBA00022553"/>
    </source>
</evidence>
<evidence type="ECO:0000313" key="7">
    <source>
        <dbReference type="EMBL" id="MTU43393.1"/>
    </source>
</evidence>
<proteinExistence type="predicted"/>